<evidence type="ECO:0000259" key="6">
    <source>
        <dbReference type="Pfam" id="PF01676"/>
    </source>
</evidence>
<dbReference type="OrthoDB" id="9804453at2"/>
<dbReference type="RefSeq" id="WP_124330074.1">
    <property type="nucleotide sequence ID" value="NZ_BEXT01000001.1"/>
</dbReference>
<reference evidence="8" key="2">
    <citation type="submission" date="2019-01" db="EMBL/GenBank/DDBJ databases">
        <title>Genome sequence of Desulfonema ishimotonii strain Tokyo 01.</title>
        <authorList>
            <person name="Fukui M."/>
        </authorList>
    </citation>
    <scope>NUCLEOTIDE SEQUENCE [LARGE SCALE GENOMIC DNA]</scope>
    <source>
        <strain evidence="8">Tokyo 01</strain>
    </source>
</reference>
<dbReference type="Pfam" id="PF10143">
    <property type="entry name" value="PhosphMutase"/>
    <property type="match status" value="1"/>
</dbReference>
<dbReference type="EMBL" id="BEXT01000001">
    <property type="protein sequence ID" value="GBC62949.1"/>
    <property type="molecule type" value="Genomic_DNA"/>
</dbReference>
<dbReference type="InterPro" id="IPR004456">
    <property type="entry name" value="Pglycerate_mutase_ApgM"/>
</dbReference>
<feature type="domain" description="Metalloenzyme" evidence="6">
    <location>
        <begin position="3"/>
        <end position="407"/>
    </location>
</feature>
<evidence type="ECO:0000256" key="2">
    <source>
        <dbReference type="ARBA" id="ARBA00002315"/>
    </source>
</evidence>
<dbReference type="InterPro" id="IPR006124">
    <property type="entry name" value="Metalloenzyme"/>
</dbReference>
<proteinExistence type="inferred from homology"/>
<comment type="similarity">
    <text evidence="4">Belongs to the BPG-independent phosphoglycerate mutase family. A-PGAM subfamily.</text>
</comment>
<evidence type="ECO:0000256" key="1">
    <source>
        <dbReference type="ARBA" id="ARBA00000370"/>
    </source>
</evidence>
<gene>
    <name evidence="7" type="ORF">DENIS_3933</name>
</gene>
<keyword evidence="5" id="KW-0324">Glycolysis</keyword>
<evidence type="ECO:0000313" key="7">
    <source>
        <dbReference type="EMBL" id="GBC62949.1"/>
    </source>
</evidence>
<name>A0A401G148_9BACT</name>
<comment type="pathway">
    <text evidence="3">Carbohydrate degradation.</text>
</comment>
<comment type="caution">
    <text evidence="7">The sequence shown here is derived from an EMBL/GenBank/DDBJ whole genome shotgun (WGS) entry which is preliminary data.</text>
</comment>
<sequence>MAKKCILILLDGIGDRSYKQFDRQTPLQAARTPNLDRLAGSGATGLFHATELGRALPSENAHFAMFGCDMAEFPGRGTLEALGAGIQLSPSDVAMLAHFVNAKPVSGSLCLVRDKIAASDDEAEALFSAVARYDAGDVSVRLTRTHGLYGILLFKGNVSRFVTDTGALADGSPLIEPQPWIECEDDPAAHRTADALKSYLMWVWKTLTNHPVNERRKTAHQLPLNMIATQRAGQVRQTPMPFKERWGLRGLSIASGIVYHGLAQYIGMDAEKVTDTGDAGRDLAHRLDIARERLADYDFIHVHTKTPDEAAHSKDPLAKLAVIESLDRGIGDAIGPLLADPEVFIIITADHSTPSSGPLVHSGEPVPMLFLGEGVRRDAAERFDEVAVGGGALGCVRGRELMYLVLNHLDRIRLEGIMDTPAGQPYWPGSVKPFTLPE</sequence>
<dbReference type="SUPFAM" id="SSF53649">
    <property type="entry name" value="Alkaline phosphatase-like"/>
    <property type="match status" value="1"/>
</dbReference>
<evidence type="ECO:0000313" key="8">
    <source>
        <dbReference type="Proteomes" id="UP000288096"/>
    </source>
</evidence>
<dbReference type="PANTHER" id="PTHR31209:SF0">
    <property type="entry name" value="METALLOENZYME DOMAIN-CONTAINING PROTEIN"/>
    <property type="match status" value="1"/>
</dbReference>
<dbReference type="Proteomes" id="UP000288096">
    <property type="component" value="Unassembled WGS sequence"/>
</dbReference>
<dbReference type="GO" id="GO:0046872">
    <property type="term" value="F:metal ion binding"/>
    <property type="evidence" value="ECO:0007669"/>
    <property type="project" value="InterPro"/>
</dbReference>
<dbReference type="CDD" id="cd16011">
    <property type="entry name" value="iPGM_like"/>
    <property type="match status" value="1"/>
</dbReference>
<dbReference type="GO" id="GO:0004619">
    <property type="term" value="F:phosphoglycerate mutase activity"/>
    <property type="evidence" value="ECO:0007669"/>
    <property type="project" value="UniProtKB-EC"/>
</dbReference>
<organism evidence="7 8">
    <name type="scientific">Desulfonema ishimotonii</name>
    <dbReference type="NCBI Taxonomy" id="45657"/>
    <lineage>
        <taxon>Bacteria</taxon>
        <taxon>Pseudomonadati</taxon>
        <taxon>Thermodesulfobacteriota</taxon>
        <taxon>Desulfobacteria</taxon>
        <taxon>Desulfobacterales</taxon>
        <taxon>Desulfococcaceae</taxon>
        <taxon>Desulfonema</taxon>
    </lineage>
</organism>
<evidence type="ECO:0000256" key="3">
    <source>
        <dbReference type="ARBA" id="ARBA00004921"/>
    </source>
</evidence>
<evidence type="ECO:0000256" key="5">
    <source>
        <dbReference type="ARBA" id="ARBA00023152"/>
    </source>
</evidence>
<dbReference type="GO" id="GO:0006096">
    <property type="term" value="P:glycolytic process"/>
    <property type="evidence" value="ECO:0007669"/>
    <property type="project" value="UniProtKB-KW"/>
</dbReference>
<dbReference type="Pfam" id="PF01676">
    <property type="entry name" value="Metalloenzyme"/>
    <property type="match status" value="1"/>
</dbReference>
<protein>
    <submittedName>
        <fullName evidence="7">Phosphoglycerate mutase</fullName>
    </submittedName>
</protein>
<dbReference type="Gene3D" id="3.40.720.10">
    <property type="entry name" value="Alkaline Phosphatase, subunit A"/>
    <property type="match status" value="2"/>
</dbReference>
<reference evidence="8" key="1">
    <citation type="submission" date="2017-11" db="EMBL/GenBank/DDBJ databases">
        <authorList>
            <person name="Watanabe M."/>
            <person name="Kojima H."/>
        </authorList>
    </citation>
    <scope>NUCLEOTIDE SEQUENCE [LARGE SCALE GENOMIC DNA]</scope>
    <source>
        <strain evidence="8">Tokyo 01</strain>
    </source>
</reference>
<dbReference type="InterPro" id="IPR017850">
    <property type="entry name" value="Alkaline_phosphatase_core_sf"/>
</dbReference>
<dbReference type="PANTHER" id="PTHR31209">
    <property type="entry name" value="COFACTOR-INDEPENDENT PHOSPHOGLYCERATE MUTASE"/>
    <property type="match status" value="1"/>
</dbReference>
<dbReference type="PIRSF" id="PIRSF006392">
    <property type="entry name" value="IPGAM_arch"/>
    <property type="match status" value="1"/>
</dbReference>
<dbReference type="NCBIfam" id="TIGR00306">
    <property type="entry name" value="apgM"/>
    <property type="match status" value="1"/>
</dbReference>
<keyword evidence="8" id="KW-1185">Reference proteome</keyword>
<evidence type="ECO:0000256" key="4">
    <source>
        <dbReference type="ARBA" id="ARBA00005524"/>
    </source>
</evidence>
<comment type="catalytic activity">
    <reaction evidence="1">
        <text>(2R)-2-phosphoglycerate = (2R)-3-phosphoglycerate</text>
        <dbReference type="Rhea" id="RHEA:15901"/>
        <dbReference type="ChEBI" id="CHEBI:58272"/>
        <dbReference type="ChEBI" id="CHEBI:58289"/>
        <dbReference type="EC" id="5.4.2.12"/>
    </reaction>
</comment>
<dbReference type="AlphaFoldDB" id="A0A401G148"/>
<accession>A0A401G148</accession>
<comment type="function">
    <text evidence="2">Catalyzes the interconversion of 2-phosphoglycerate and 3-phosphoglycerate.</text>
</comment>